<proteinExistence type="inferred from homology"/>
<dbReference type="GO" id="GO:0000976">
    <property type="term" value="F:transcription cis-regulatory region binding"/>
    <property type="evidence" value="ECO:0007669"/>
    <property type="project" value="TreeGrafter"/>
</dbReference>
<comment type="similarity">
    <text evidence="1">Belongs to the AfsR/DnrI/RedD regulatory family.</text>
</comment>
<evidence type="ECO:0000256" key="3">
    <source>
        <dbReference type="ARBA" id="ARBA00023012"/>
    </source>
</evidence>
<organism evidence="11 12">
    <name type="scientific">Candidatus Thermochlorobacter aerophilus</name>
    <dbReference type="NCBI Taxonomy" id="1868324"/>
    <lineage>
        <taxon>Bacteria</taxon>
        <taxon>Pseudomonadati</taxon>
        <taxon>Chlorobiota</taxon>
        <taxon>Chlorobiia</taxon>
        <taxon>Chlorobiales</taxon>
        <taxon>Candidatus Thermochlorobacteriaceae</taxon>
        <taxon>Candidatus Thermochlorobacter</taxon>
    </lineage>
</organism>
<dbReference type="InterPro" id="IPR001789">
    <property type="entry name" value="Sig_transdc_resp-reg_receiver"/>
</dbReference>
<dbReference type="Proteomes" id="UP000266389">
    <property type="component" value="Unassembled WGS sequence"/>
</dbReference>
<dbReference type="Gene3D" id="3.40.50.2300">
    <property type="match status" value="1"/>
</dbReference>
<dbReference type="SMART" id="SM00862">
    <property type="entry name" value="Trans_reg_C"/>
    <property type="match status" value="1"/>
</dbReference>
<dbReference type="GO" id="GO:0032993">
    <property type="term" value="C:protein-DNA complex"/>
    <property type="evidence" value="ECO:0007669"/>
    <property type="project" value="TreeGrafter"/>
</dbReference>
<dbReference type="InterPro" id="IPR011006">
    <property type="entry name" value="CheY-like_superfamily"/>
</dbReference>
<keyword evidence="5 8" id="KW-0238">DNA-binding</keyword>
<dbReference type="InterPro" id="IPR016032">
    <property type="entry name" value="Sig_transdc_resp-reg_C-effctor"/>
</dbReference>
<dbReference type="PANTHER" id="PTHR48111">
    <property type="entry name" value="REGULATOR OF RPOS"/>
    <property type="match status" value="1"/>
</dbReference>
<dbReference type="Gene3D" id="1.25.40.10">
    <property type="entry name" value="Tetratricopeptide repeat domain"/>
    <property type="match status" value="1"/>
</dbReference>
<dbReference type="InterPro" id="IPR039420">
    <property type="entry name" value="WalR-like"/>
</dbReference>
<dbReference type="GO" id="GO:0000156">
    <property type="term" value="F:phosphorelay response regulator activity"/>
    <property type="evidence" value="ECO:0007669"/>
    <property type="project" value="TreeGrafter"/>
</dbReference>
<reference evidence="11 12" key="1">
    <citation type="journal article" date="2011" name="ISME J.">
        <title>Community ecology of hot spring cyanobacterial mats: predominant populations and their functional potential.</title>
        <authorList>
            <person name="Klatt C.G."/>
            <person name="Wood J.M."/>
            <person name="Rusch D.B."/>
            <person name="Bateson M.M."/>
            <person name="Hamamura N."/>
            <person name="Heidelberg J.F."/>
            <person name="Grossman A.R."/>
            <person name="Bhaya D."/>
            <person name="Cohan F.M."/>
            <person name="Kuhl M."/>
            <person name="Bryant D.A."/>
            <person name="Ward D.M."/>
        </authorList>
    </citation>
    <scope>NUCLEOTIDE SEQUENCE [LARGE SCALE GENOMIC DNA]</scope>
    <source>
        <strain evidence="11">OS</strain>
    </source>
</reference>
<name>A0A395M0I0_9BACT</name>
<dbReference type="InterPro" id="IPR001867">
    <property type="entry name" value="OmpR/PhoB-type_DNA-bd"/>
</dbReference>
<protein>
    <submittedName>
        <fullName evidence="11">Response regulator</fullName>
    </submittedName>
</protein>
<dbReference type="SUPFAM" id="SSF46894">
    <property type="entry name" value="C-terminal effector domain of the bipartite response regulators"/>
    <property type="match status" value="1"/>
</dbReference>
<feature type="domain" description="OmpR/PhoB-type" evidence="10">
    <location>
        <begin position="147"/>
        <end position="254"/>
    </location>
</feature>
<keyword evidence="3" id="KW-0902">Two-component regulatory system</keyword>
<dbReference type="GO" id="GO:0006355">
    <property type="term" value="P:regulation of DNA-templated transcription"/>
    <property type="evidence" value="ECO:0007669"/>
    <property type="project" value="InterPro"/>
</dbReference>
<dbReference type="Gene3D" id="1.10.10.10">
    <property type="entry name" value="Winged helix-like DNA-binding domain superfamily/Winged helix DNA-binding domain"/>
    <property type="match status" value="1"/>
</dbReference>
<keyword evidence="4" id="KW-0805">Transcription regulation</keyword>
<evidence type="ECO:0000256" key="5">
    <source>
        <dbReference type="ARBA" id="ARBA00023125"/>
    </source>
</evidence>
<sequence length="400" mass="45288">MTHTASPFEAPLVLLLVDDDDFVRETAAKSLSLIGYHVHTARRGQEAIALFGRLQPHITLLDIHLPDLSGFSVLEVLRQSYPDAEIIFITGEGDMSMVINALRQGVSDFVPKPLSLDTLLPVLESAKQRLLQKQRLRSPRSSDAAPTPAPSQKVKIKVKAFGNLVLSIGRRVISEADLPGSQAAVLKILLIHHKRVVSVDDITQQLWGEVSQRSAEVMLFTAISSLRRLFEPNLRHGRNSKYILTHKSGYELNLGKWNVDYFYDVEWFDMLIREADRTCSAEKYLAAIDLYCDDFLAGDKAQEWSNYKRQMLKDDYLHALNFLAEQAQAEKNFNAAIEFAQKMLMADELYEPAYVILIKSYLQLRRPSAAKKILELCEQNFRHYLGAPVPAYISNLLRSS</sequence>
<evidence type="ECO:0000259" key="9">
    <source>
        <dbReference type="PROSITE" id="PS50110"/>
    </source>
</evidence>
<evidence type="ECO:0000313" key="12">
    <source>
        <dbReference type="Proteomes" id="UP000266389"/>
    </source>
</evidence>
<dbReference type="GO" id="GO:0005829">
    <property type="term" value="C:cytosol"/>
    <property type="evidence" value="ECO:0007669"/>
    <property type="project" value="TreeGrafter"/>
</dbReference>
<dbReference type="InterPro" id="IPR005158">
    <property type="entry name" value="BTAD"/>
</dbReference>
<evidence type="ECO:0000313" key="11">
    <source>
        <dbReference type="EMBL" id="RFM24285.1"/>
    </source>
</evidence>
<dbReference type="EMBL" id="PHFL01000044">
    <property type="protein sequence ID" value="RFM24285.1"/>
    <property type="molecule type" value="Genomic_DNA"/>
</dbReference>
<dbReference type="PROSITE" id="PS51755">
    <property type="entry name" value="OMPR_PHOB"/>
    <property type="match status" value="1"/>
</dbReference>
<accession>A0A395M0I0</accession>
<keyword evidence="6" id="KW-0804">Transcription</keyword>
<gene>
    <name evidence="11" type="ORF">D0433_06565</name>
</gene>
<dbReference type="Pfam" id="PF00072">
    <property type="entry name" value="Response_reg"/>
    <property type="match status" value="1"/>
</dbReference>
<evidence type="ECO:0000256" key="1">
    <source>
        <dbReference type="ARBA" id="ARBA00005820"/>
    </source>
</evidence>
<evidence type="ECO:0000256" key="6">
    <source>
        <dbReference type="ARBA" id="ARBA00023163"/>
    </source>
</evidence>
<dbReference type="Pfam" id="PF03704">
    <property type="entry name" value="BTAD"/>
    <property type="match status" value="1"/>
</dbReference>
<feature type="DNA-binding region" description="OmpR/PhoB-type" evidence="8">
    <location>
        <begin position="147"/>
        <end position="254"/>
    </location>
</feature>
<evidence type="ECO:0000256" key="8">
    <source>
        <dbReference type="PROSITE-ProRule" id="PRU01091"/>
    </source>
</evidence>
<evidence type="ECO:0000256" key="7">
    <source>
        <dbReference type="PROSITE-ProRule" id="PRU00169"/>
    </source>
</evidence>
<dbReference type="PANTHER" id="PTHR48111:SF1">
    <property type="entry name" value="TWO-COMPONENT RESPONSE REGULATOR ORR33"/>
    <property type="match status" value="1"/>
</dbReference>
<feature type="modified residue" description="4-aspartylphosphate" evidence="7">
    <location>
        <position position="62"/>
    </location>
</feature>
<dbReference type="AlphaFoldDB" id="A0A395M0I0"/>
<dbReference type="Pfam" id="PF00486">
    <property type="entry name" value="Trans_reg_C"/>
    <property type="match status" value="1"/>
</dbReference>
<dbReference type="PROSITE" id="PS50110">
    <property type="entry name" value="RESPONSE_REGULATORY"/>
    <property type="match status" value="1"/>
</dbReference>
<evidence type="ECO:0000256" key="4">
    <source>
        <dbReference type="ARBA" id="ARBA00023015"/>
    </source>
</evidence>
<dbReference type="SMART" id="SM01043">
    <property type="entry name" value="BTAD"/>
    <property type="match status" value="1"/>
</dbReference>
<dbReference type="SMART" id="SM00448">
    <property type="entry name" value="REC"/>
    <property type="match status" value="1"/>
</dbReference>
<dbReference type="SUPFAM" id="SSF52172">
    <property type="entry name" value="CheY-like"/>
    <property type="match status" value="1"/>
</dbReference>
<evidence type="ECO:0000256" key="2">
    <source>
        <dbReference type="ARBA" id="ARBA00022553"/>
    </source>
</evidence>
<evidence type="ECO:0000259" key="10">
    <source>
        <dbReference type="PROSITE" id="PS51755"/>
    </source>
</evidence>
<keyword evidence="2 7" id="KW-0597">Phosphoprotein</keyword>
<comment type="caution">
    <text evidence="11">The sequence shown here is derived from an EMBL/GenBank/DDBJ whole genome shotgun (WGS) entry which is preliminary data.</text>
</comment>
<feature type="domain" description="Response regulatory" evidence="9">
    <location>
        <begin position="13"/>
        <end position="127"/>
    </location>
</feature>
<dbReference type="InterPro" id="IPR036388">
    <property type="entry name" value="WH-like_DNA-bd_sf"/>
</dbReference>
<dbReference type="SUPFAM" id="SSF48452">
    <property type="entry name" value="TPR-like"/>
    <property type="match status" value="1"/>
</dbReference>
<dbReference type="InterPro" id="IPR011990">
    <property type="entry name" value="TPR-like_helical_dom_sf"/>
</dbReference>